<keyword evidence="17 18" id="KW-0132">Cell division</keyword>
<evidence type="ECO:0000256" key="14">
    <source>
        <dbReference type="ARBA" id="ARBA00030398"/>
    </source>
</evidence>
<keyword evidence="8 17" id="KW-0436">Ligase</keyword>
<reference evidence="23 24" key="1">
    <citation type="journal article" date="2019" name="Nat. Med.">
        <title>A library of human gut bacterial isolates paired with longitudinal multiomics data enables mechanistic microbiome research.</title>
        <authorList>
            <person name="Poyet M."/>
            <person name="Groussin M."/>
            <person name="Gibbons S.M."/>
            <person name="Avila-Pacheco J."/>
            <person name="Jiang X."/>
            <person name="Kearney S.M."/>
            <person name="Perrotta A.R."/>
            <person name="Berdy B."/>
            <person name="Zhao S."/>
            <person name="Lieberman T.D."/>
            <person name="Swanson P.K."/>
            <person name="Smith M."/>
            <person name="Roesemann S."/>
            <person name="Alexander J.E."/>
            <person name="Rich S.A."/>
            <person name="Livny J."/>
            <person name="Vlamakis H."/>
            <person name="Clish C."/>
            <person name="Bullock K."/>
            <person name="Deik A."/>
            <person name="Scott J."/>
            <person name="Pierce K.A."/>
            <person name="Xavier R.J."/>
            <person name="Alm E.J."/>
        </authorList>
    </citation>
    <scope>NUCLEOTIDE SEQUENCE [LARGE SCALE GENOMIC DNA]</scope>
    <source>
        <strain evidence="21 24">BIOML-A13</strain>
        <strain evidence="22 23">BIOML-A3</strain>
    </source>
</reference>
<dbReference type="Pfam" id="PF02875">
    <property type="entry name" value="Mur_ligase_C"/>
    <property type="match status" value="1"/>
</dbReference>
<evidence type="ECO:0000256" key="4">
    <source>
        <dbReference type="ARBA" id="ARBA00010416"/>
    </source>
</evidence>
<keyword evidence="10 17" id="KW-0067">ATP-binding</keyword>
<sequence>MTKTVLVYGTGISGCGAADALAKQGCRVLLYSDKETKIDNALLELLKKQGGGLYCGNGETLLQEVEQIVLSPGIPLANPLTDMAVQMGIEVISEVEAAYRSYHGHIIGITGTNGKTTTTTLVGEMLKTLPVPTAVGGNIGQALSKEVENLGADAWLAAELSSFQLEGVREFRPDVAVILNLTPDHLDRHHTMEAYGAAKCNIFKKQRENDIVILNYDDPIIRSWGELAPSRVCWFSRREQLNRGVYLNGGNFTIAWDRQLYTVCHKKDLRVFGGHNEENVLAAIAACFFAGVTIENMRRVLLDFTGVEHRLEYVMTVNGVPYYNDSKATNPDSTIKALEAFDGHIILLAGGHDKMTSLEPMMKLVQAKADVLILLGEAKERFYEAAAAAGVGDIRKVETMDEAVELAYKLAAAPQVVLLSPACSSYDMFENFPARGRYFKNLVAALPK</sequence>
<evidence type="ECO:0000256" key="13">
    <source>
        <dbReference type="ARBA" id="ARBA00023316"/>
    </source>
</evidence>
<dbReference type="Pfam" id="PF08245">
    <property type="entry name" value="Mur_ligase_M"/>
    <property type="match status" value="1"/>
</dbReference>
<evidence type="ECO:0000259" key="20">
    <source>
        <dbReference type="Pfam" id="PF08245"/>
    </source>
</evidence>
<evidence type="ECO:0000259" key="19">
    <source>
        <dbReference type="Pfam" id="PF02875"/>
    </source>
</evidence>
<dbReference type="OrthoDB" id="9809796at2"/>
<dbReference type="GO" id="GO:0008764">
    <property type="term" value="F:UDP-N-acetylmuramoylalanine-D-glutamate ligase activity"/>
    <property type="evidence" value="ECO:0007669"/>
    <property type="project" value="UniProtKB-UniRule"/>
</dbReference>
<keyword evidence="23" id="KW-1185">Reference proteome</keyword>
<evidence type="ECO:0000256" key="15">
    <source>
        <dbReference type="ARBA" id="ARBA00032324"/>
    </source>
</evidence>
<dbReference type="Gene3D" id="3.40.50.720">
    <property type="entry name" value="NAD(P)-binding Rossmann-like Domain"/>
    <property type="match status" value="1"/>
</dbReference>
<dbReference type="SUPFAM" id="SSF53244">
    <property type="entry name" value="MurD-like peptide ligases, peptide-binding domain"/>
    <property type="match status" value="1"/>
</dbReference>
<evidence type="ECO:0000256" key="12">
    <source>
        <dbReference type="ARBA" id="ARBA00022984"/>
    </source>
</evidence>
<dbReference type="Pfam" id="PF21799">
    <property type="entry name" value="MurD-like_N"/>
    <property type="match status" value="1"/>
</dbReference>
<dbReference type="SUPFAM" id="SSF51984">
    <property type="entry name" value="MurCD N-terminal domain"/>
    <property type="match status" value="1"/>
</dbReference>
<evidence type="ECO:0000256" key="18">
    <source>
        <dbReference type="RuleBase" id="RU003664"/>
    </source>
</evidence>
<evidence type="ECO:0000256" key="3">
    <source>
        <dbReference type="ARBA" id="ARBA00004752"/>
    </source>
</evidence>
<dbReference type="EMBL" id="WNBW01000009">
    <property type="protein sequence ID" value="MTU04618.1"/>
    <property type="molecule type" value="Genomic_DNA"/>
</dbReference>
<evidence type="ECO:0000313" key="21">
    <source>
        <dbReference type="EMBL" id="MTT76589.1"/>
    </source>
</evidence>
<protein>
    <recommendedName>
        <fullName evidence="6 17">UDP-N-acetylmuramoylalanine--D-glutamate ligase</fullName>
        <ecNumber evidence="5 17">6.3.2.9</ecNumber>
    </recommendedName>
    <alternativeName>
        <fullName evidence="15 17">D-glutamic acid-adding enzyme</fullName>
    </alternativeName>
    <alternativeName>
        <fullName evidence="14 17">UDP-N-acetylmuramoyl-L-alanyl-D-glutamate synthetase</fullName>
    </alternativeName>
</protein>
<dbReference type="GO" id="GO:0071555">
    <property type="term" value="P:cell wall organization"/>
    <property type="evidence" value="ECO:0007669"/>
    <property type="project" value="UniProtKB-KW"/>
</dbReference>
<dbReference type="PANTHER" id="PTHR43692">
    <property type="entry name" value="UDP-N-ACETYLMURAMOYLALANINE--D-GLUTAMATE LIGASE"/>
    <property type="match status" value="1"/>
</dbReference>
<dbReference type="Gene3D" id="3.40.1190.10">
    <property type="entry name" value="Mur-like, catalytic domain"/>
    <property type="match status" value="1"/>
</dbReference>
<keyword evidence="17 18" id="KW-0131">Cell cycle</keyword>
<dbReference type="InterPro" id="IPR005762">
    <property type="entry name" value="MurD"/>
</dbReference>
<dbReference type="PANTHER" id="PTHR43692:SF1">
    <property type="entry name" value="UDP-N-ACETYLMURAMOYLALANINE--D-GLUTAMATE LIGASE"/>
    <property type="match status" value="1"/>
</dbReference>
<keyword evidence="7 17" id="KW-0963">Cytoplasm</keyword>
<evidence type="ECO:0000256" key="1">
    <source>
        <dbReference type="ARBA" id="ARBA00002734"/>
    </source>
</evidence>
<evidence type="ECO:0000256" key="5">
    <source>
        <dbReference type="ARBA" id="ARBA00012212"/>
    </source>
</evidence>
<dbReference type="InterPro" id="IPR013221">
    <property type="entry name" value="Mur_ligase_cen"/>
</dbReference>
<dbReference type="InterPro" id="IPR036615">
    <property type="entry name" value="Mur_ligase_C_dom_sf"/>
</dbReference>
<organism evidence="21 24">
    <name type="scientific">Phascolarctobacterium faecium</name>
    <dbReference type="NCBI Taxonomy" id="33025"/>
    <lineage>
        <taxon>Bacteria</taxon>
        <taxon>Bacillati</taxon>
        <taxon>Bacillota</taxon>
        <taxon>Negativicutes</taxon>
        <taxon>Acidaminococcales</taxon>
        <taxon>Acidaminococcaceae</taxon>
        <taxon>Phascolarctobacterium</taxon>
    </lineage>
</organism>
<dbReference type="Proteomes" id="UP000443070">
    <property type="component" value="Unassembled WGS sequence"/>
</dbReference>
<evidence type="ECO:0000256" key="2">
    <source>
        <dbReference type="ARBA" id="ARBA00004496"/>
    </source>
</evidence>
<evidence type="ECO:0000313" key="22">
    <source>
        <dbReference type="EMBL" id="MTU04618.1"/>
    </source>
</evidence>
<evidence type="ECO:0000256" key="7">
    <source>
        <dbReference type="ARBA" id="ARBA00022490"/>
    </source>
</evidence>
<dbReference type="RefSeq" id="WP_155164213.1">
    <property type="nucleotide sequence ID" value="NZ_CAKVWA010000007.1"/>
</dbReference>
<name>A0A7X3BW78_9FIRM</name>
<dbReference type="SUPFAM" id="SSF53623">
    <property type="entry name" value="MurD-like peptide ligases, catalytic domain"/>
    <property type="match status" value="1"/>
</dbReference>
<comment type="similarity">
    <text evidence="4 17">Belongs to the MurCDEF family.</text>
</comment>
<dbReference type="GO" id="GO:0005524">
    <property type="term" value="F:ATP binding"/>
    <property type="evidence" value="ECO:0007669"/>
    <property type="project" value="UniProtKB-UniRule"/>
</dbReference>
<comment type="pathway">
    <text evidence="3 17 18">Cell wall biogenesis; peptidoglycan biosynthesis.</text>
</comment>
<feature type="domain" description="Mur ligase C-terminal" evidence="19">
    <location>
        <begin position="309"/>
        <end position="423"/>
    </location>
</feature>
<dbReference type="GO" id="GO:0005737">
    <property type="term" value="C:cytoplasm"/>
    <property type="evidence" value="ECO:0007669"/>
    <property type="project" value="UniProtKB-SubCell"/>
</dbReference>
<evidence type="ECO:0000256" key="6">
    <source>
        <dbReference type="ARBA" id="ARBA00015655"/>
    </source>
</evidence>
<dbReference type="InterPro" id="IPR036565">
    <property type="entry name" value="Mur-like_cat_sf"/>
</dbReference>
<dbReference type="InterPro" id="IPR004101">
    <property type="entry name" value="Mur_ligase_C"/>
</dbReference>
<keyword evidence="9 17" id="KW-0547">Nucleotide-binding</keyword>
<dbReference type="GO" id="GO:0008360">
    <property type="term" value="P:regulation of cell shape"/>
    <property type="evidence" value="ECO:0007669"/>
    <property type="project" value="UniProtKB-KW"/>
</dbReference>
<comment type="catalytic activity">
    <reaction evidence="16 17 18">
        <text>UDP-N-acetyl-alpha-D-muramoyl-L-alanine + D-glutamate + ATP = UDP-N-acetyl-alpha-D-muramoyl-L-alanyl-D-glutamate + ADP + phosphate + H(+)</text>
        <dbReference type="Rhea" id="RHEA:16429"/>
        <dbReference type="ChEBI" id="CHEBI:15378"/>
        <dbReference type="ChEBI" id="CHEBI:29986"/>
        <dbReference type="ChEBI" id="CHEBI:30616"/>
        <dbReference type="ChEBI" id="CHEBI:43474"/>
        <dbReference type="ChEBI" id="CHEBI:83898"/>
        <dbReference type="ChEBI" id="CHEBI:83900"/>
        <dbReference type="ChEBI" id="CHEBI:456216"/>
        <dbReference type="EC" id="6.3.2.9"/>
    </reaction>
</comment>
<keyword evidence="12 17" id="KW-0573">Peptidoglycan synthesis</keyword>
<gene>
    <name evidence="17 21" type="primary">murD</name>
    <name evidence="21" type="ORF">GMD11_09980</name>
    <name evidence="22" type="ORF">GMD18_09425</name>
</gene>
<dbReference type="Gene3D" id="3.90.190.20">
    <property type="entry name" value="Mur ligase, C-terminal domain"/>
    <property type="match status" value="1"/>
</dbReference>
<dbReference type="HAMAP" id="MF_00639">
    <property type="entry name" value="MurD"/>
    <property type="match status" value="1"/>
</dbReference>
<evidence type="ECO:0000256" key="16">
    <source>
        <dbReference type="ARBA" id="ARBA00047632"/>
    </source>
</evidence>
<keyword evidence="13 17" id="KW-0961">Cell wall biogenesis/degradation</keyword>
<dbReference type="GO" id="GO:0051301">
    <property type="term" value="P:cell division"/>
    <property type="evidence" value="ECO:0007669"/>
    <property type="project" value="UniProtKB-KW"/>
</dbReference>
<comment type="function">
    <text evidence="1 17 18">Cell wall formation. Catalyzes the addition of glutamate to the nucleotide precursor UDP-N-acetylmuramoyl-L-alanine (UMA).</text>
</comment>
<evidence type="ECO:0000256" key="9">
    <source>
        <dbReference type="ARBA" id="ARBA00022741"/>
    </source>
</evidence>
<dbReference type="AlphaFoldDB" id="A0A7X3BW78"/>
<dbReference type="EMBL" id="WNBM01000009">
    <property type="protein sequence ID" value="MTT76589.1"/>
    <property type="molecule type" value="Genomic_DNA"/>
</dbReference>
<feature type="binding site" evidence="17">
    <location>
        <begin position="111"/>
        <end position="117"/>
    </location>
    <ligand>
        <name>ATP</name>
        <dbReference type="ChEBI" id="CHEBI:30616"/>
    </ligand>
</feature>
<dbReference type="Proteomes" id="UP000484547">
    <property type="component" value="Unassembled WGS sequence"/>
</dbReference>
<evidence type="ECO:0000313" key="23">
    <source>
        <dbReference type="Proteomes" id="UP000443070"/>
    </source>
</evidence>
<dbReference type="GO" id="GO:0009252">
    <property type="term" value="P:peptidoglycan biosynthetic process"/>
    <property type="evidence" value="ECO:0007669"/>
    <property type="project" value="UniProtKB-UniRule"/>
</dbReference>
<dbReference type="PROSITE" id="PS51257">
    <property type="entry name" value="PROKAR_LIPOPROTEIN"/>
    <property type="match status" value="1"/>
</dbReference>
<dbReference type="NCBIfam" id="TIGR01087">
    <property type="entry name" value="murD"/>
    <property type="match status" value="1"/>
</dbReference>
<evidence type="ECO:0000313" key="24">
    <source>
        <dbReference type="Proteomes" id="UP000484547"/>
    </source>
</evidence>
<dbReference type="EC" id="6.3.2.9" evidence="5 17"/>
<evidence type="ECO:0000256" key="8">
    <source>
        <dbReference type="ARBA" id="ARBA00022598"/>
    </source>
</evidence>
<comment type="caution">
    <text evidence="21">The sequence shown here is derived from an EMBL/GenBank/DDBJ whole genome shotgun (WGS) entry which is preliminary data.</text>
</comment>
<proteinExistence type="inferred from homology"/>
<feature type="domain" description="Mur ligase central" evidence="20">
    <location>
        <begin position="109"/>
        <end position="287"/>
    </location>
</feature>
<evidence type="ECO:0000256" key="11">
    <source>
        <dbReference type="ARBA" id="ARBA00022960"/>
    </source>
</evidence>
<comment type="subcellular location">
    <subcellularLocation>
        <location evidence="2 17 18">Cytoplasm</location>
    </subcellularLocation>
</comment>
<evidence type="ECO:0000256" key="10">
    <source>
        <dbReference type="ARBA" id="ARBA00022840"/>
    </source>
</evidence>
<evidence type="ECO:0000256" key="17">
    <source>
        <dbReference type="HAMAP-Rule" id="MF_00639"/>
    </source>
</evidence>
<keyword evidence="11 17" id="KW-0133">Cell shape</keyword>
<dbReference type="UniPathway" id="UPA00219"/>
<accession>A0A7X3BW78</accession>